<dbReference type="RefSeq" id="WP_204867171.1">
    <property type="nucleotide sequence ID" value="NZ_JAFBBK010000001.1"/>
</dbReference>
<keyword evidence="2" id="KW-1185">Reference proteome</keyword>
<dbReference type="EMBL" id="JAFBBK010000001">
    <property type="protein sequence ID" value="MBM7414384.1"/>
    <property type="molecule type" value="Genomic_DNA"/>
</dbReference>
<evidence type="ECO:0000313" key="1">
    <source>
        <dbReference type="EMBL" id="MBM7414384.1"/>
    </source>
</evidence>
<evidence type="ECO:0008006" key="3">
    <source>
        <dbReference type="Google" id="ProtNLM"/>
    </source>
</evidence>
<sequence length="155" mass="16983">MTTVSTVDRGDRVIARRVTVNAPADDLFAQVADPHRHGELDGSGTVKDTVKGPTTLSRGAKFSVGMKQFGVPYRITSTVTEFTDTGDTKVIEWQHPLGHKWRWEFVAVGPSSTEVTESFVYGTAKIPKMLEVTKQTAQNANGITKTLEKLAARYS</sequence>
<comment type="caution">
    <text evidence="1">The sequence shown here is derived from an EMBL/GenBank/DDBJ whole genome shotgun (WGS) entry which is preliminary data.</text>
</comment>
<organism evidence="1 2">
    <name type="scientific">Rhodococcoides corynebacterioides</name>
    <dbReference type="NCBI Taxonomy" id="53972"/>
    <lineage>
        <taxon>Bacteria</taxon>
        <taxon>Bacillati</taxon>
        <taxon>Actinomycetota</taxon>
        <taxon>Actinomycetes</taxon>
        <taxon>Mycobacteriales</taxon>
        <taxon>Nocardiaceae</taxon>
        <taxon>Rhodococcoides</taxon>
    </lineage>
</organism>
<dbReference type="InterPro" id="IPR023393">
    <property type="entry name" value="START-like_dom_sf"/>
</dbReference>
<protein>
    <recommendedName>
        <fullName evidence="3">Dimethyladenosine transferase</fullName>
    </recommendedName>
</protein>
<dbReference type="Gene3D" id="3.30.530.20">
    <property type="match status" value="1"/>
</dbReference>
<name>A0ABS2KQY0_9NOCA</name>
<proteinExistence type="predicted"/>
<dbReference type="InterPro" id="IPR019587">
    <property type="entry name" value="Polyketide_cyclase/dehydratase"/>
</dbReference>
<accession>A0ABS2KQY0</accession>
<gene>
    <name evidence="1" type="ORF">JOE42_001117</name>
</gene>
<reference evidence="1 2" key="1">
    <citation type="submission" date="2021-01" db="EMBL/GenBank/DDBJ databases">
        <title>Genomics of switchgrass bacterial isolates.</title>
        <authorList>
            <person name="Shade A."/>
        </authorList>
    </citation>
    <scope>NUCLEOTIDE SEQUENCE [LARGE SCALE GENOMIC DNA]</scope>
    <source>
        <strain evidence="1 2">PvP111</strain>
    </source>
</reference>
<dbReference type="SUPFAM" id="SSF55961">
    <property type="entry name" value="Bet v1-like"/>
    <property type="match status" value="1"/>
</dbReference>
<evidence type="ECO:0000313" key="2">
    <source>
        <dbReference type="Proteomes" id="UP000703038"/>
    </source>
</evidence>
<dbReference type="Pfam" id="PF10604">
    <property type="entry name" value="Polyketide_cyc2"/>
    <property type="match status" value="1"/>
</dbReference>
<dbReference type="Proteomes" id="UP000703038">
    <property type="component" value="Unassembled WGS sequence"/>
</dbReference>